<dbReference type="AlphaFoldDB" id="A0A2T5GSF4"/>
<evidence type="ECO:0000313" key="2">
    <source>
        <dbReference type="Proteomes" id="UP000244189"/>
    </source>
</evidence>
<gene>
    <name evidence="1" type="ORF">C8J26_0532</name>
</gene>
<accession>A0A2T5GSF4</accession>
<protein>
    <submittedName>
        <fullName evidence="1">Uncharacterized protein</fullName>
    </submittedName>
</protein>
<reference evidence="1 2" key="1">
    <citation type="submission" date="2018-04" db="EMBL/GenBank/DDBJ databases">
        <title>Genomic Encyclopedia of Type Strains, Phase III (KMG-III): the genomes of soil and plant-associated and newly described type strains.</title>
        <authorList>
            <person name="Whitman W."/>
        </authorList>
    </citation>
    <scope>NUCLEOTIDE SEQUENCE [LARGE SCALE GENOMIC DNA]</scope>
    <source>
        <strain evidence="1 2">MA101b</strain>
    </source>
</reference>
<organism evidence="1 2">
    <name type="scientific">Sphingomonas aurantiaca</name>
    <dbReference type="NCBI Taxonomy" id="185949"/>
    <lineage>
        <taxon>Bacteria</taxon>
        <taxon>Pseudomonadati</taxon>
        <taxon>Pseudomonadota</taxon>
        <taxon>Alphaproteobacteria</taxon>
        <taxon>Sphingomonadales</taxon>
        <taxon>Sphingomonadaceae</taxon>
        <taxon>Sphingomonas</taxon>
    </lineage>
</organism>
<sequence>MWDKRQPIRILAIGTQGHCRIIDIFDLENAHG</sequence>
<proteinExistence type="predicted"/>
<dbReference type="Proteomes" id="UP000244189">
    <property type="component" value="Unassembled WGS sequence"/>
</dbReference>
<comment type="caution">
    <text evidence="1">The sequence shown here is derived from an EMBL/GenBank/DDBJ whole genome shotgun (WGS) entry which is preliminary data.</text>
</comment>
<keyword evidence="2" id="KW-1185">Reference proteome</keyword>
<dbReference type="EMBL" id="QAOG01000001">
    <property type="protein sequence ID" value="PTQ62253.1"/>
    <property type="molecule type" value="Genomic_DNA"/>
</dbReference>
<name>A0A2T5GSF4_9SPHN</name>
<evidence type="ECO:0000313" key="1">
    <source>
        <dbReference type="EMBL" id="PTQ62253.1"/>
    </source>
</evidence>